<evidence type="ECO:0000313" key="10">
    <source>
        <dbReference type="Proteomes" id="UP000199274"/>
    </source>
</evidence>
<dbReference type="AlphaFoldDB" id="A0A1G8BF83"/>
<sequence length="717" mass="82706">MKISLEKKIIIGFILNLFVVFAIAWVFILRIDKKRDQSLDNSLNWIEISLIILSIILLTIVYFIIRAQLRAKDISQKLLSENKQLLQSIIDNTSSPIFIKKINGEYLLINKEFESLFKISNEEIGGKTDEDFLAPLTANAYRDSDFEVVKALKELKTEESIQQADGEHTYIAVKFPIYDATKRIYAIGGIFTDISERKKLEESSKAADKFFMMSVEMMIISTLEKFIKVNPAVSRILGYTEEELLSKNFLEFTHPDDLEITQKEVDKLKTGASSIKFENRYICKDGSIKWLTWSVFPDVKNRLLYAVASDITNQKEIENALSVSNMFFYMSFDMFVVIKDLKFIKVNPAFTRILGYDQNEIINRSILEFLHPDDSKMVTDAIKNLQISDSVISYRVRERVKDGTYKLLDWTMTIDIQTGVLYAVARDVTKLIKNEESLKISNMFFNMAFDILTVAKDGHFIKINEAFTKTLGYAQDEMDKIKFIDLIHPDDRQMATEVLEKHYKGESIVNFRTRFLCKDGTYKWLDWNSNMDVENGVFYSVGRNVTKLVQLEDEQQVAINDLYENEEKLRLIVENISEGIIVANADKKIIMANNMANEIFGIEEDDKISPNLSNHFELYFPDEKTIFPSQNLPMERALNGEVTTDIEIILWNPIAQEKKRVLISGRPLVDQNNAVVAAVVTIKDISKYKQMEQELKETESKYRQLIGYRKGGSDTMI</sequence>
<feature type="domain" description="PAC" evidence="8">
    <location>
        <begin position="155"/>
        <end position="206"/>
    </location>
</feature>
<dbReference type="InterPro" id="IPR035965">
    <property type="entry name" value="PAS-like_dom_sf"/>
</dbReference>
<feature type="domain" description="PAS" evidence="7">
    <location>
        <begin position="217"/>
        <end position="272"/>
    </location>
</feature>
<accession>A0A1G8BF83</accession>
<keyword evidence="4" id="KW-0808">Transferase</keyword>
<feature type="domain" description="PAS" evidence="7">
    <location>
        <begin position="451"/>
        <end position="506"/>
    </location>
</feature>
<dbReference type="NCBIfam" id="TIGR00229">
    <property type="entry name" value="sensory_box"/>
    <property type="match status" value="5"/>
</dbReference>
<dbReference type="EMBL" id="FNDB01000006">
    <property type="protein sequence ID" value="SDH31896.1"/>
    <property type="molecule type" value="Genomic_DNA"/>
</dbReference>
<keyword evidence="5" id="KW-0418">Kinase</keyword>
<dbReference type="SUPFAM" id="SSF55785">
    <property type="entry name" value="PYP-like sensor domain (PAS domain)"/>
    <property type="match status" value="5"/>
</dbReference>
<keyword evidence="3" id="KW-0597">Phosphoprotein</keyword>
<dbReference type="SMART" id="SM00086">
    <property type="entry name" value="PAC"/>
    <property type="match status" value="5"/>
</dbReference>
<keyword evidence="6" id="KW-0812">Transmembrane</keyword>
<comment type="catalytic activity">
    <reaction evidence="1">
        <text>ATP + protein L-histidine = ADP + protein N-phospho-L-histidine.</text>
        <dbReference type="EC" id="2.7.13.3"/>
    </reaction>
</comment>
<dbReference type="RefSeq" id="WP_091257171.1">
    <property type="nucleotide sequence ID" value="NZ_FNDB01000006.1"/>
</dbReference>
<dbReference type="Pfam" id="PF13188">
    <property type="entry name" value="PAS_8"/>
    <property type="match status" value="1"/>
</dbReference>
<dbReference type="EC" id="2.7.13.3" evidence="2"/>
<dbReference type="PANTHER" id="PTHR43304:SF1">
    <property type="entry name" value="PAC DOMAIN-CONTAINING PROTEIN"/>
    <property type="match status" value="1"/>
</dbReference>
<dbReference type="PANTHER" id="PTHR43304">
    <property type="entry name" value="PHYTOCHROME-LIKE PROTEIN CPH1"/>
    <property type="match status" value="1"/>
</dbReference>
<evidence type="ECO:0000259" key="7">
    <source>
        <dbReference type="PROSITE" id="PS50112"/>
    </source>
</evidence>
<keyword evidence="10" id="KW-1185">Reference proteome</keyword>
<feature type="transmembrane region" description="Helical" evidence="6">
    <location>
        <begin position="43"/>
        <end position="65"/>
    </location>
</feature>
<feature type="domain" description="PAC" evidence="8">
    <location>
        <begin position="275"/>
        <end position="323"/>
    </location>
</feature>
<dbReference type="PROSITE" id="PS50113">
    <property type="entry name" value="PAC"/>
    <property type="match status" value="3"/>
</dbReference>
<dbReference type="Pfam" id="PF08447">
    <property type="entry name" value="PAS_3"/>
    <property type="match status" value="3"/>
</dbReference>
<dbReference type="CDD" id="cd00130">
    <property type="entry name" value="PAS"/>
    <property type="match status" value="5"/>
</dbReference>
<feature type="domain" description="PAS" evidence="7">
    <location>
        <begin position="334"/>
        <end position="389"/>
    </location>
</feature>
<dbReference type="Pfam" id="PF08448">
    <property type="entry name" value="PAS_4"/>
    <property type="match status" value="1"/>
</dbReference>
<dbReference type="InterPro" id="IPR001610">
    <property type="entry name" value="PAC"/>
</dbReference>
<feature type="domain" description="PAC" evidence="8">
    <location>
        <begin position="644"/>
        <end position="697"/>
    </location>
</feature>
<name>A0A1G8BF83_9FLAO</name>
<dbReference type="GO" id="GO:0004673">
    <property type="term" value="F:protein histidine kinase activity"/>
    <property type="evidence" value="ECO:0007669"/>
    <property type="project" value="UniProtKB-EC"/>
</dbReference>
<dbReference type="InterPro" id="IPR000014">
    <property type="entry name" value="PAS"/>
</dbReference>
<dbReference type="STRING" id="178355.SAMN04488062_10628"/>
<evidence type="ECO:0000256" key="2">
    <source>
        <dbReference type="ARBA" id="ARBA00012438"/>
    </source>
</evidence>
<dbReference type="InterPro" id="IPR052162">
    <property type="entry name" value="Sensor_kinase/Photoreceptor"/>
</dbReference>
<dbReference type="Proteomes" id="UP000199274">
    <property type="component" value="Unassembled WGS sequence"/>
</dbReference>
<keyword evidence="6" id="KW-0472">Membrane</keyword>
<keyword evidence="6" id="KW-1133">Transmembrane helix</keyword>
<organism evidence="9 10">
    <name type="scientific">Flavobacterium omnivorum</name>
    <dbReference type="NCBI Taxonomy" id="178355"/>
    <lineage>
        <taxon>Bacteria</taxon>
        <taxon>Pseudomonadati</taxon>
        <taxon>Bacteroidota</taxon>
        <taxon>Flavobacteriia</taxon>
        <taxon>Flavobacteriales</taxon>
        <taxon>Flavobacteriaceae</taxon>
        <taxon>Flavobacterium</taxon>
    </lineage>
</organism>
<dbReference type="PROSITE" id="PS50112">
    <property type="entry name" value="PAS"/>
    <property type="match status" value="5"/>
</dbReference>
<proteinExistence type="predicted"/>
<dbReference type="InterPro" id="IPR013656">
    <property type="entry name" value="PAS_4"/>
</dbReference>
<dbReference type="OrthoDB" id="9759607at2"/>
<dbReference type="InterPro" id="IPR000700">
    <property type="entry name" value="PAS-assoc_C"/>
</dbReference>
<dbReference type="SMART" id="SM00091">
    <property type="entry name" value="PAS"/>
    <property type="match status" value="5"/>
</dbReference>
<evidence type="ECO:0000256" key="5">
    <source>
        <dbReference type="ARBA" id="ARBA00022777"/>
    </source>
</evidence>
<dbReference type="Gene3D" id="3.30.450.20">
    <property type="entry name" value="PAS domain"/>
    <property type="match status" value="5"/>
</dbReference>
<dbReference type="InterPro" id="IPR013655">
    <property type="entry name" value="PAS_fold_3"/>
</dbReference>
<evidence type="ECO:0000256" key="6">
    <source>
        <dbReference type="SAM" id="Phobius"/>
    </source>
</evidence>
<evidence type="ECO:0000259" key="8">
    <source>
        <dbReference type="PROSITE" id="PS50113"/>
    </source>
</evidence>
<evidence type="ECO:0000256" key="4">
    <source>
        <dbReference type="ARBA" id="ARBA00022679"/>
    </source>
</evidence>
<evidence type="ECO:0000313" key="9">
    <source>
        <dbReference type="EMBL" id="SDH31896.1"/>
    </source>
</evidence>
<feature type="domain" description="PAS" evidence="7">
    <location>
        <begin position="82"/>
        <end position="155"/>
    </location>
</feature>
<reference evidence="10" key="1">
    <citation type="submission" date="2016-10" db="EMBL/GenBank/DDBJ databases">
        <authorList>
            <person name="Varghese N."/>
            <person name="Submissions S."/>
        </authorList>
    </citation>
    <scope>NUCLEOTIDE SEQUENCE [LARGE SCALE GENOMIC DNA]</scope>
    <source>
        <strain evidence="10">CGMCC 1.2747</strain>
    </source>
</reference>
<protein>
    <recommendedName>
        <fullName evidence="2">histidine kinase</fullName>
        <ecNumber evidence="2">2.7.13.3</ecNumber>
    </recommendedName>
</protein>
<feature type="transmembrane region" description="Helical" evidence="6">
    <location>
        <begin position="9"/>
        <end position="31"/>
    </location>
</feature>
<feature type="domain" description="PAS" evidence="7">
    <location>
        <begin position="565"/>
        <end position="641"/>
    </location>
</feature>
<evidence type="ECO:0000256" key="1">
    <source>
        <dbReference type="ARBA" id="ARBA00000085"/>
    </source>
</evidence>
<evidence type="ECO:0000256" key="3">
    <source>
        <dbReference type="ARBA" id="ARBA00022553"/>
    </source>
</evidence>
<gene>
    <name evidence="9" type="ORF">SAMN04488062_10628</name>
</gene>